<gene>
    <name evidence="7 8" type="primary">mltG</name>
    <name evidence="8" type="ORF">HQ393_00405</name>
</gene>
<protein>
    <recommendedName>
        <fullName evidence="7">Endolytic murein transglycosylase</fullName>
        <ecNumber evidence="7">4.2.2.29</ecNumber>
    </recommendedName>
    <alternativeName>
        <fullName evidence="7">Peptidoglycan lytic transglycosylase</fullName>
    </alternativeName>
    <alternativeName>
        <fullName evidence="7">Peptidoglycan polymerization terminase</fullName>
    </alternativeName>
</protein>
<keyword evidence="1 7" id="KW-1003">Cell membrane</keyword>
<evidence type="ECO:0000313" key="9">
    <source>
        <dbReference type="Proteomes" id="UP000509597"/>
    </source>
</evidence>
<evidence type="ECO:0000256" key="7">
    <source>
        <dbReference type="HAMAP-Rule" id="MF_02065"/>
    </source>
</evidence>
<keyword evidence="7" id="KW-0997">Cell inner membrane</keyword>
<keyword evidence="6 7" id="KW-0961">Cell wall biogenesis/degradation</keyword>
<reference evidence="8 9" key="1">
    <citation type="submission" date="2020-07" db="EMBL/GenBank/DDBJ databases">
        <title>Complete genome sequence of Chitinibacter sp. 2T18.</title>
        <authorList>
            <person name="Bae J.-W."/>
            <person name="Choi J.-W."/>
        </authorList>
    </citation>
    <scope>NUCLEOTIDE SEQUENCE [LARGE SCALE GENOMIC DNA]</scope>
    <source>
        <strain evidence="8 9">2T18</strain>
    </source>
</reference>
<evidence type="ECO:0000313" key="8">
    <source>
        <dbReference type="EMBL" id="QLG89773.1"/>
    </source>
</evidence>
<dbReference type="GO" id="GO:0071555">
    <property type="term" value="P:cell wall organization"/>
    <property type="evidence" value="ECO:0007669"/>
    <property type="project" value="UniProtKB-KW"/>
</dbReference>
<dbReference type="GO" id="GO:0008932">
    <property type="term" value="F:lytic endotransglycosylase activity"/>
    <property type="evidence" value="ECO:0007669"/>
    <property type="project" value="UniProtKB-UniRule"/>
</dbReference>
<dbReference type="GO" id="GO:0009252">
    <property type="term" value="P:peptidoglycan biosynthetic process"/>
    <property type="evidence" value="ECO:0007669"/>
    <property type="project" value="UniProtKB-UniRule"/>
</dbReference>
<accession>A0A7H9BMC2</accession>
<organism evidence="8 9">
    <name type="scientific">Chitinibacter bivalviorum</name>
    <dbReference type="NCBI Taxonomy" id="2739434"/>
    <lineage>
        <taxon>Bacteria</taxon>
        <taxon>Pseudomonadati</taxon>
        <taxon>Pseudomonadota</taxon>
        <taxon>Betaproteobacteria</taxon>
        <taxon>Neisseriales</taxon>
        <taxon>Chitinibacteraceae</taxon>
        <taxon>Chitinibacter</taxon>
    </lineage>
</organism>
<dbReference type="CDD" id="cd08010">
    <property type="entry name" value="MltG_like"/>
    <property type="match status" value="1"/>
</dbReference>
<dbReference type="AlphaFoldDB" id="A0A7H9BMC2"/>
<comment type="similarity">
    <text evidence="7">Belongs to the transglycosylase MltG family.</text>
</comment>
<dbReference type="Gene3D" id="3.30.160.60">
    <property type="entry name" value="Classic Zinc Finger"/>
    <property type="match status" value="1"/>
</dbReference>
<keyword evidence="3 7" id="KW-1133">Transmembrane helix</keyword>
<evidence type="ECO:0000256" key="2">
    <source>
        <dbReference type="ARBA" id="ARBA00022692"/>
    </source>
</evidence>
<feature type="site" description="Important for catalytic activity" evidence="7">
    <location>
        <position position="195"/>
    </location>
</feature>
<dbReference type="PANTHER" id="PTHR30518">
    <property type="entry name" value="ENDOLYTIC MUREIN TRANSGLYCOSYLASE"/>
    <property type="match status" value="1"/>
</dbReference>
<dbReference type="InterPro" id="IPR003770">
    <property type="entry name" value="MLTG-like"/>
</dbReference>
<proteinExistence type="inferred from homology"/>
<evidence type="ECO:0000256" key="1">
    <source>
        <dbReference type="ARBA" id="ARBA00022475"/>
    </source>
</evidence>
<dbReference type="Gene3D" id="3.30.1490.480">
    <property type="entry name" value="Endolytic murein transglycosylase"/>
    <property type="match status" value="1"/>
</dbReference>
<dbReference type="EC" id="4.2.2.29" evidence="7"/>
<comment type="function">
    <text evidence="7">Functions as a peptidoglycan terminase that cleaves nascent peptidoglycan strands endolytically to terminate their elongation.</text>
</comment>
<evidence type="ECO:0000256" key="4">
    <source>
        <dbReference type="ARBA" id="ARBA00023136"/>
    </source>
</evidence>
<dbReference type="HAMAP" id="MF_02065">
    <property type="entry name" value="MltG"/>
    <property type="match status" value="1"/>
</dbReference>
<keyword evidence="4 7" id="KW-0472">Membrane</keyword>
<keyword evidence="9" id="KW-1185">Reference proteome</keyword>
<dbReference type="PANTHER" id="PTHR30518:SF2">
    <property type="entry name" value="ENDOLYTIC MUREIN TRANSGLYCOSYLASE"/>
    <property type="match status" value="1"/>
</dbReference>
<dbReference type="Proteomes" id="UP000509597">
    <property type="component" value="Chromosome"/>
</dbReference>
<dbReference type="NCBIfam" id="TIGR00247">
    <property type="entry name" value="endolytic transglycosylase MltG"/>
    <property type="match status" value="1"/>
</dbReference>
<dbReference type="GO" id="GO:0005886">
    <property type="term" value="C:plasma membrane"/>
    <property type="evidence" value="ECO:0007669"/>
    <property type="project" value="UniProtKB-UniRule"/>
</dbReference>
<dbReference type="EMBL" id="CP058627">
    <property type="protein sequence ID" value="QLG89773.1"/>
    <property type="molecule type" value="Genomic_DNA"/>
</dbReference>
<comment type="catalytic activity">
    <reaction evidence="7">
        <text>a peptidoglycan chain = a peptidoglycan chain with N-acetyl-1,6-anhydromuramyl-[peptide] at the reducing end + a peptidoglycan chain with N-acetylglucosamine at the non-reducing end.</text>
        <dbReference type="EC" id="4.2.2.29"/>
    </reaction>
</comment>
<sequence length="311" mass="34152">MGGWFYSWTTEAQPKPDAGAVVLQPGNVQVLAEQLQAQGAIDSATMFVWLARLTGKDTQLKSGRYRISVDMSPLTLLRKISKGDTDELMVTIVEGWNWRDVKKALSKNPYLKHDSAKLTDAELLAQLEISATSPEGMFFPDSYQIEAGSSDLKLLARAHRRMQQKLDQAWAGRKENLPLKNEYEALILASLVEKETGKASDRPLIAGVFINRLNQGMRLQTDPAVIYGVGEGFDGNITKAHLTTDTPYNTYTRGGLTPTPIAMVGEAALKAATQPADTTAVYFVARGDGSSQFSNTLDEHNAAVRKYLLSR</sequence>
<dbReference type="KEGG" id="chiz:HQ393_00405"/>
<evidence type="ECO:0000256" key="3">
    <source>
        <dbReference type="ARBA" id="ARBA00022989"/>
    </source>
</evidence>
<name>A0A7H9BMC2_9NEIS</name>
<dbReference type="Pfam" id="PF02618">
    <property type="entry name" value="YceG"/>
    <property type="match status" value="1"/>
</dbReference>
<evidence type="ECO:0000256" key="6">
    <source>
        <dbReference type="ARBA" id="ARBA00023316"/>
    </source>
</evidence>
<keyword evidence="5 7" id="KW-0456">Lyase</keyword>
<evidence type="ECO:0000256" key="5">
    <source>
        <dbReference type="ARBA" id="ARBA00023239"/>
    </source>
</evidence>
<keyword evidence="2 7" id="KW-0812">Transmembrane</keyword>